<proteinExistence type="predicted"/>
<accession>A0A7R8ZN10</accession>
<dbReference type="AlphaFoldDB" id="A0A7R8ZN10"/>
<reference evidence="1" key="1">
    <citation type="submission" date="2020-11" db="EMBL/GenBank/DDBJ databases">
        <authorList>
            <person name="Tran Van P."/>
        </authorList>
    </citation>
    <scope>NUCLEOTIDE SEQUENCE</scope>
</reference>
<sequence>MECCGIYKPSSITAYELTDQESFLACQEFLQRKSSQVCRVCRCVRKKKGSPPNGANKGICEFIPANAPSRTFWPRISCSLKTAAGRIVNFWSDATSMEDMDEEPLPMKHAIPPICAPVCRCKVAQDDLNCGRILPRNIKRMTLKKVCSPHEFETIHPTDLYKCKCGPRNDPLGRYGWYNHCEQNQK</sequence>
<gene>
    <name evidence="1" type="ORF">CTOB1V02_LOCUS7736</name>
</gene>
<dbReference type="EMBL" id="OB662334">
    <property type="protein sequence ID" value="CAD7229871.1"/>
    <property type="molecule type" value="Genomic_DNA"/>
</dbReference>
<protein>
    <submittedName>
        <fullName evidence="1">Uncharacterized protein</fullName>
    </submittedName>
</protein>
<organism evidence="1">
    <name type="scientific">Cyprideis torosa</name>
    <dbReference type="NCBI Taxonomy" id="163714"/>
    <lineage>
        <taxon>Eukaryota</taxon>
        <taxon>Metazoa</taxon>
        <taxon>Ecdysozoa</taxon>
        <taxon>Arthropoda</taxon>
        <taxon>Crustacea</taxon>
        <taxon>Oligostraca</taxon>
        <taxon>Ostracoda</taxon>
        <taxon>Podocopa</taxon>
        <taxon>Podocopida</taxon>
        <taxon>Cytherocopina</taxon>
        <taxon>Cytheroidea</taxon>
        <taxon>Cytherideidae</taxon>
        <taxon>Cyprideis</taxon>
    </lineage>
</organism>
<name>A0A7R8ZN10_9CRUS</name>
<evidence type="ECO:0000313" key="1">
    <source>
        <dbReference type="EMBL" id="CAD7229871.1"/>
    </source>
</evidence>